<evidence type="ECO:0000313" key="13">
    <source>
        <dbReference type="Proteomes" id="UP000324897"/>
    </source>
</evidence>
<evidence type="ECO:0000256" key="8">
    <source>
        <dbReference type="ARBA" id="ARBA00023242"/>
    </source>
</evidence>
<sequence>MSEREEEKKETKAEGLLCARGWAPKDAALTPWALNDLALTPWALNDLALTPCQVSKSGACPPADVARLSVNSRGANMCNLSAKSDGAQKKVLKNHKGDHAKLESRYILPLPRSSVGGPAQTQPRAYTVRSPPAPHCASLLPPPRLPPIGAGVMDWGVASGASSWGAAAADRGPTMLSFAGPSSSSTTSFAAEIQLQDFSVRRARLAGTGRRSRAAGGGVPEACAVDGCRSDLSRCREYHRRHKVCEAHSKTPVVLVGGQEMRFCQQCSRFHMLSEFDEGKRSCRKRLDGHNRRRRKPQHDIMNLGGFFPYGQVNQFAIYPQSTPRSGQNSDSMHMVNRQQTFSISFSETFKAPKAFAFSQDGGSMLNSSRQINLLTEHNSNTRASSICNSLPGTLGPECALSLLSSSLHRPSLTAGQAQVTSSLACIAAASQDTTAPAVAYSSGVGHHAFVPDAVFEDPSQALPFPWQ</sequence>
<keyword evidence="7" id="KW-0804">Transcription</keyword>
<dbReference type="FunFam" id="4.10.1100.10:FF:000001">
    <property type="entry name" value="Squamosa promoter-binding-like protein 14"/>
    <property type="match status" value="1"/>
</dbReference>
<comment type="subcellular location">
    <subcellularLocation>
        <location evidence="1">Nucleus</location>
    </subcellularLocation>
</comment>
<keyword evidence="6" id="KW-0238">DNA-binding</keyword>
<keyword evidence="13" id="KW-1185">Reference proteome</keyword>
<keyword evidence="5" id="KW-0805">Transcription regulation</keyword>
<comment type="caution">
    <text evidence="12">The sequence shown here is derived from an EMBL/GenBank/DDBJ whole genome shotgun (WGS) entry which is preliminary data.</text>
</comment>
<feature type="non-terminal residue" evidence="12">
    <location>
        <position position="1"/>
    </location>
</feature>
<dbReference type="GO" id="GO:0005634">
    <property type="term" value="C:nucleus"/>
    <property type="evidence" value="ECO:0007669"/>
    <property type="project" value="UniProtKB-SubCell"/>
</dbReference>
<dbReference type="PANTHER" id="PTHR31251:SF186">
    <property type="entry name" value="SQUAMOSA PROMOTER-BINDING-LIKE PROTEIN 19-RELATED"/>
    <property type="match status" value="1"/>
</dbReference>
<keyword evidence="4" id="KW-0862">Zinc</keyword>
<organism evidence="12 13">
    <name type="scientific">Eragrostis curvula</name>
    <name type="common">weeping love grass</name>
    <dbReference type="NCBI Taxonomy" id="38414"/>
    <lineage>
        <taxon>Eukaryota</taxon>
        <taxon>Viridiplantae</taxon>
        <taxon>Streptophyta</taxon>
        <taxon>Embryophyta</taxon>
        <taxon>Tracheophyta</taxon>
        <taxon>Spermatophyta</taxon>
        <taxon>Magnoliopsida</taxon>
        <taxon>Liliopsida</taxon>
        <taxon>Poales</taxon>
        <taxon>Poaceae</taxon>
        <taxon>PACMAD clade</taxon>
        <taxon>Chloridoideae</taxon>
        <taxon>Eragrostideae</taxon>
        <taxon>Eragrostidinae</taxon>
        <taxon>Eragrostis</taxon>
    </lineage>
</organism>
<dbReference type="Gramene" id="TVU25369">
    <property type="protein sequence ID" value="TVU25369"/>
    <property type="gene ID" value="EJB05_27863"/>
</dbReference>
<dbReference type="Pfam" id="PF03110">
    <property type="entry name" value="SBP"/>
    <property type="match status" value="1"/>
</dbReference>
<evidence type="ECO:0000259" key="11">
    <source>
        <dbReference type="PROSITE" id="PS51141"/>
    </source>
</evidence>
<keyword evidence="3 9" id="KW-0863">Zinc-finger</keyword>
<evidence type="ECO:0000256" key="3">
    <source>
        <dbReference type="ARBA" id="ARBA00022771"/>
    </source>
</evidence>
<evidence type="ECO:0000313" key="12">
    <source>
        <dbReference type="EMBL" id="TVU25369.1"/>
    </source>
</evidence>
<keyword evidence="2" id="KW-0479">Metal-binding</keyword>
<dbReference type="EMBL" id="RWGY01000013">
    <property type="protein sequence ID" value="TVU25369.1"/>
    <property type="molecule type" value="Genomic_DNA"/>
</dbReference>
<dbReference type="InterPro" id="IPR004333">
    <property type="entry name" value="SBP_dom"/>
</dbReference>
<evidence type="ECO:0000256" key="10">
    <source>
        <dbReference type="SAM" id="MobiDB-lite"/>
    </source>
</evidence>
<dbReference type="OrthoDB" id="514967at2759"/>
<evidence type="ECO:0000256" key="5">
    <source>
        <dbReference type="ARBA" id="ARBA00023015"/>
    </source>
</evidence>
<evidence type="ECO:0000256" key="1">
    <source>
        <dbReference type="ARBA" id="ARBA00004123"/>
    </source>
</evidence>
<accession>A0A5J9UNF1</accession>
<dbReference type="SUPFAM" id="SSF103612">
    <property type="entry name" value="SBT domain"/>
    <property type="match status" value="1"/>
</dbReference>
<name>A0A5J9UNF1_9POAL</name>
<keyword evidence="8" id="KW-0539">Nucleus</keyword>
<evidence type="ECO:0000256" key="6">
    <source>
        <dbReference type="ARBA" id="ARBA00023125"/>
    </source>
</evidence>
<evidence type="ECO:0000256" key="4">
    <source>
        <dbReference type="ARBA" id="ARBA00022833"/>
    </source>
</evidence>
<reference evidence="12 13" key="1">
    <citation type="journal article" date="2019" name="Sci. Rep.">
        <title>A high-quality genome of Eragrostis curvula grass provides insights into Poaceae evolution and supports new strategies to enhance forage quality.</title>
        <authorList>
            <person name="Carballo J."/>
            <person name="Santos B.A.C.M."/>
            <person name="Zappacosta D."/>
            <person name="Garbus I."/>
            <person name="Selva J.P."/>
            <person name="Gallo C.A."/>
            <person name="Diaz A."/>
            <person name="Albertini E."/>
            <person name="Caccamo M."/>
            <person name="Echenique V."/>
        </authorList>
    </citation>
    <scope>NUCLEOTIDE SEQUENCE [LARGE SCALE GENOMIC DNA]</scope>
    <source>
        <strain evidence="13">cv. Victoria</strain>
        <tissue evidence="12">Leaf</tissue>
    </source>
</reference>
<dbReference type="InterPro" id="IPR044817">
    <property type="entry name" value="SBP-like"/>
</dbReference>
<dbReference type="AlphaFoldDB" id="A0A5J9UNF1"/>
<dbReference type="PROSITE" id="PS51141">
    <property type="entry name" value="ZF_SBP"/>
    <property type="match status" value="1"/>
</dbReference>
<evidence type="ECO:0000256" key="2">
    <source>
        <dbReference type="ARBA" id="ARBA00022723"/>
    </source>
</evidence>
<dbReference type="Gene3D" id="4.10.1100.10">
    <property type="entry name" value="Transcription factor, SBP-box domain"/>
    <property type="match status" value="1"/>
</dbReference>
<feature type="domain" description="SBP-type" evidence="11">
    <location>
        <begin position="220"/>
        <end position="297"/>
    </location>
</feature>
<dbReference type="GO" id="GO:0003677">
    <property type="term" value="F:DNA binding"/>
    <property type="evidence" value="ECO:0007669"/>
    <property type="project" value="UniProtKB-KW"/>
</dbReference>
<dbReference type="GO" id="GO:0008270">
    <property type="term" value="F:zinc ion binding"/>
    <property type="evidence" value="ECO:0007669"/>
    <property type="project" value="UniProtKB-KW"/>
</dbReference>
<protein>
    <recommendedName>
        <fullName evidence="11">SBP-type domain-containing protein</fullName>
    </recommendedName>
</protein>
<dbReference type="InterPro" id="IPR036893">
    <property type="entry name" value="SBP_sf"/>
</dbReference>
<evidence type="ECO:0000256" key="9">
    <source>
        <dbReference type="PROSITE-ProRule" id="PRU00470"/>
    </source>
</evidence>
<dbReference type="Proteomes" id="UP000324897">
    <property type="component" value="Chromosome 2"/>
</dbReference>
<dbReference type="PANTHER" id="PTHR31251">
    <property type="entry name" value="SQUAMOSA PROMOTER-BINDING-LIKE PROTEIN 4"/>
    <property type="match status" value="1"/>
</dbReference>
<gene>
    <name evidence="12" type="ORF">EJB05_27863</name>
</gene>
<evidence type="ECO:0000256" key="7">
    <source>
        <dbReference type="ARBA" id="ARBA00023163"/>
    </source>
</evidence>
<proteinExistence type="predicted"/>
<feature type="region of interest" description="Disordered" evidence="10">
    <location>
        <begin position="112"/>
        <end position="132"/>
    </location>
</feature>